<keyword evidence="8" id="KW-1185">Reference proteome</keyword>
<feature type="transmembrane region" description="Helical" evidence="5">
    <location>
        <begin position="123"/>
        <end position="141"/>
    </location>
</feature>
<feature type="transmembrane region" description="Helical" evidence="5">
    <location>
        <begin position="153"/>
        <end position="174"/>
    </location>
</feature>
<feature type="domain" description="Methylamine utilisation protein MauE" evidence="6">
    <location>
        <begin position="8"/>
        <end position="138"/>
    </location>
</feature>
<feature type="transmembrane region" description="Helical" evidence="5">
    <location>
        <begin position="78"/>
        <end position="98"/>
    </location>
</feature>
<dbReference type="EMBL" id="CP032819">
    <property type="protein sequence ID" value="AZS29961.1"/>
    <property type="molecule type" value="Genomic_DNA"/>
</dbReference>
<dbReference type="RefSeq" id="WP_127075047.1">
    <property type="nucleotide sequence ID" value="NZ_CP032819.1"/>
</dbReference>
<gene>
    <name evidence="7" type="ORF">D8S85_10670</name>
</gene>
<name>A0A3S9VTZ7_9BACT</name>
<dbReference type="OrthoDB" id="1097411at2"/>
<comment type="subcellular location">
    <subcellularLocation>
        <location evidence="1">Membrane</location>
        <topology evidence="1">Multi-pass membrane protein</topology>
    </subcellularLocation>
</comment>
<feature type="transmembrane region" description="Helical" evidence="5">
    <location>
        <begin position="50"/>
        <end position="71"/>
    </location>
</feature>
<evidence type="ECO:0000259" key="6">
    <source>
        <dbReference type="Pfam" id="PF07291"/>
    </source>
</evidence>
<evidence type="ECO:0000256" key="1">
    <source>
        <dbReference type="ARBA" id="ARBA00004141"/>
    </source>
</evidence>
<reference evidence="7 8" key="1">
    <citation type="submission" date="2018-10" db="EMBL/GenBank/DDBJ databases">
        <title>Butyricimonas faecalis sp. nov., isolated from human faeces and emended description of the genus Butyricimonas.</title>
        <authorList>
            <person name="Le Roy T."/>
            <person name="Van der Smissen P."/>
            <person name="Paquot A."/>
            <person name="Delzenne N."/>
            <person name="Muccioli G."/>
            <person name="Collet J.-F."/>
            <person name="Cani P.D."/>
        </authorList>
    </citation>
    <scope>NUCLEOTIDE SEQUENCE [LARGE SCALE GENOMIC DNA]</scope>
    <source>
        <strain evidence="7 8">H184</strain>
    </source>
</reference>
<evidence type="ECO:0000313" key="8">
    <source>
        <dbReference type="Proteomes" id="UP000270673"/>
    </source>
</evidence>
<dbReference type="InterPro" id="IPR009908">
    <property type="entry name" value="Methylamine_util_MauE"/>
</dbReference>
<feature type="transmembrane region" description="Helical" evidence="5">
    <location>
        <begin position="321"/>
        <end position="337"/>
    </location>
</feature>
<keyword evidence="2 5" id="KW-0812">Transmembrane</keyword>
<evidence type="ECO:0000256" key="4">
    <source>
        <dbReference type="ARBA" id="ARBA00023136"/>
    </source>
</evidence>
<organism evidence="7 8">
    <name type="scientific">Butyricimonas faecalis</name>
    <dbReference type="NCBI Taxonomy" id="2093856"/>
    <lineage>
        <taxon>Bacteria</taxon>
        <taxon>Pseudomonadati</taxon>
        <taxon>Bacteroidota</taxon>
        <taxon>Bacteroidia</taxon>
        <taxon>Bacteroidales</taxon>
        <taxon>Odoribacteraceae</taxon>
        <taxon>Butyricimonas</taxon>
    </lineage>
</organism>
<keyword evidence="3 5" id="KW-1133">Transmembrane helix</keyword>
<evidence type="ECO:0000256" key="5">
    <source>
        <dbReference type="SAM" id="Phobius"/>
    </source>
</evidence>
<evidence type="ECO:0000256" key="2">
    <source>
        <dbReference type="ARBA" id="ARBA00022692"/>
    </source>
</evidence>
<dbReference type="AlphaFoldDB" id="A0A3S9VTZ7"/>
<sequence length="343" mass="38515">MKNFRIKIWLGIALGVLFVVSGFVKAVDPVGLSYKIEEYLGMFQLSGWSMFSMSLSVLLCASEMTLGLLLLLRLWRRITAVTVTLFILGFTILTYLIYTDPYGGINECGCFGEALHLSNGATFAKNILLLVVAGLHLWNVFRQAKNNFNYRQIGLTVGVLVVAFFVPLYSYFYLPPFDFLPYNVGTRMGTESTIHLYDSDFNDVTEKVFAYKKPTYMIGMKEEVSRETGGKIATLYGAYQNGAINLFVVVSRSGITMPGYDDIPVYFMDNVALKSILRTSAGVVAFTADHRIVGKWNLLYTPYRFDGGYGKELSGERLKRGAFFGVLLVMGVLLFYGRKKMEE</sequence>
<proteinExistence type="predicted"/>
<evidence type="ECO:0000256" key="3">
    <source>
        <dbReference type="ARBA" id="ARBA00022989"/>
    </source>
</evidence>
<protein>
    <recommendedName>
        <fullName evidence="6">Methylamine utilisation protein MauE domain-containing protein</fullName>
    </recommendedName>
</protein>
<accession>A0A3S9VTZ7</accession>
<evidence type="ECO:0000313" key="7">
    <source>
        <dbReference type="EMBL" id="AZS29961.1"/>
    </source>
</evidence>
<dbReference type="KEGG" id="buy:D8S85_10670"/>
<dbReference type="GO" id="GO:0030416">
    <property type="term" value="P:methylamine metabolic process"/>
    <property type="evidence" value="ECO:0007669"/>
    <property type="project" value="InterPro"/>
</dbReference>
<dbReference type="Proteomes" id="UP000270673">
    <property type="component" value="Chromosome"/>
</dbReference>
<dbReference type="GO" id="GO:0016020">
    <property type="term" value="C:membrane"/>
    <property type="evidence" value="ECO:0007669"/>
    <property type="project" value="UniProtKB-SubCell"/>
</dbReference>
<keyword evidence="4 5" id="KW-0472">Membrane</keyword>
<dbReference type="Pfam" id="PF07291">
    <property type="entry name" value="MauE"/>
    <property type="match status" value="1"/>
</dbReference>